<accession>A0ACB6ZHD7</accession>
<organism evidence="1 2">
    <name type="scientific">Thelephora ganbajun</name>
    <name type="common">Ganba fungus</name>
    <dbReference type="NCBI Taxonomy" id="370292"/>
    <lineage>
        <taxon>Eukaryota</taxon>
        <taxon>Fungi</taxon>
        <taxon>Dikarya</taxon>
        <taxon>Basidiomycota</taxon>
        <taxon>Agaricomycotina</taxon>
        <taxon>Agaricomycetes</taxon>
        <taxon>Thelephorales</taxon>
        <taxon>Thelephoraceae</taxon>
        <taxon>Thelephora</taxon>
    </lineage>
</organism>
<reference evidence="1" key="2">
    <citation type="journal article" date="2020" name="Nat. Commun.">
        <title>Large-scale genome sequencing of mycorrhizal fungi provides insights into the early evolution of symbiotic traits.</title>
        <authorList>
            <person name="Miyauchi S."/>
            <person name="Kiss E."/>
            <person name="Kuo A."/>
            <person name="Drula E."/>
            <person name="Kohler A."/>
            <person name="Sanchez-Garcia M."/>
            <person name="Morin E."/>
            <person name="Andreopoulos B."/>
            <person name="Barry K.W."/>
            <person name="Bonito G."/>
            <person name="Buee M."/>
            <person name="Carver A."/>
            <person name="Chen C."/>
            <person name="Cichocki N."/>
            <person name="Clum A."/>
            <person name="Culley D."/>
            <person name="Crous P.W."/>
            <person name="Fauchery L."/>
            <person name="Girlanda M."/>
            <person name="Hayes R.D."/>
            <person name="Keri Z."/>
            <person name="LaButti K."/>
            <person name="Lipzen A."/>
            <person name="Lombard V."/>
            <person name="Magnuson J."/>
            <person name="Maillard F."/>
            <person name="Murat C."/>
            <person name="Nolan M."/>
            <person name="Ohm R.A."/>
            <person name="Pangilinan J."/>
            <person name="Pereira M.F."/>
            <person name="Perotto S."/>
            <person name="Peter M."/>
            <person name="Pfister S."/>
            <person name="Riley R."/>
            <person name="Sitrit Y."/>
            <person name="Stielow J.B."/>
            <person name="Szollosi G."/>
            <person name="Zifcakova L."/>
            <person name="Stursova M."/>
            <person name="Spatafora J.W."/>
            <person name="Tedersoo L."/>
            <person name="Vaario L.M."/>
            <person name="Yamada A."/>
            <person name="Yan M."/>
            <person name="Wang P."/>
            <person name="Xu J."/>
            <person name="Bruns T."/>
            <person name="Baldrian P."/>
            <person name="Vilgalys R."/>
            <person name="Dunand C."/>
            <person name="Henrissat B."/>
            <person name="Grigoriev I.V."/>
            <person name="Hibbett D."/>
            <person name="Nagy L.G."/>
            <person name="Martin F.M."/>
        </authorList>
    </citation>
    <scope>NUCLEOTIDE SEQUENCE</scope>
    <source>
        <strain evidence="1">P2</strain>
    </source>
</reference>
<sequence>MFSRRQPGPKDATTSAGTGRNASPPIIIAPVPRRATSGSILASDSSSDGERYYSRQPLPNTPLQSSTPSVLNQQLPLNGIPDTQNSLFAGRNVYIPHYSHTRTNSGSSARSNFSASPRKSAHFSPNLTATPPEQMHNPPPPGATPIRSAMRQTPSPARTSPQYQLPTHSPSTDSAPDIYIVHPTPPSPTSPAFATHRSHREPSNWRTNAGESSSDDSEGDATPGQRASRPPPPVNQGNGSPIQRRSPSERGLDDSGYFSPQSSVLPKSHSNISATQS</sequence>
<evidence type="ECO:0000313" key="2">
    <source>
        <dbReference type="Proteomes" id="UP000886501"/>
    </source>
</evidence>
<dbReference type="EMBL" id="MU118006">
    <property type="protein sequence ID" value="KAF9648858.1"/>
    <property type="molecule type" value="Genomic_DNA"/>
</dbReference>
<dbReference type="Proteomes" id="UP000886501">
    <property type="component" value="Unassembled WGS sequence"/>
</dbReference>
<reference evidence="1" key="1">
    <citation type="submission" date="2019-10" db="EMBL/GenBank/DDBJ databases">
        <authorList>
            <consortium name="DOE Joint Genome Institute"/>
            <person name="Kuo A."/>
            <person name="Miyauchi S."/>
            <person name="Kiss E."/>
            <person name="Drula E."/>
            <person name="Kohler A."/>
            <person name="Sanchez-Garcia M."/>
            <person name="Andreopoulos B."/>
            <person name="Barry K.W."/>
            <person name="Bonito G."/>
            <person name="Buee M."/>
            <person name="Carver A."/>
            <person name="Chen C."/>
            <person name="Cichocki N."/>
            <person name="Clum A."/>
            <person name="Culley D."/>
            <person name="Crous P.W."/>
            <person name="Fauchery L."/>
            <person name="Girlanda M."/>
            <person name="Hayes R."/>
            <person name="Keri Z."/>
            <person name="Labutti K."/>
            <person name="Lipzen A."/>
            <person name="Lombard V."/>
            <person name="Magnuson J."/>
            <person name="Maillard F."/>
            <person name="Morin E."/>
            <person name="Murat C."/>
            <person name="Nolan M."/>
            <person name="Ohm R."/>
            <person name="Pangilinan J."/>
            <person name="Pereira M."/>
            <person name="Perotto S."/>
            <person name="Peter M."/>
            <person name="Riley R."/>
            <person name="Sitrit Y."/>
            <person name="Stielow B."/>
            <person name="Szollosi G."/>
            <person name="Zifcakova L."/>
            <person name="Stursova M."/>
            <person name="Spatafora J.W."/>
            <person name="Tedersoo L."/>
            <person name="Vaario L.-M."/>
            <person name="Yamada A."/>
            <person name="Yan M."/>
            <person name="Wang P."/>
            <person name="Xu J."/>
            <person name="Bruns T."/>
            <person name="Baldrian P."/>
            <person name="Vilgalys R."/>
            <person name="Henrissat B."/>
            <person name="Grigoriev I.V."/>
            <person name="Hibbett D."/>
            <person name="Nagy L.G."/>
            <person name="Martin F.M."/>
        </authorList>
    </citation>
    <scope>NUCLEOTIDE SEQUENCE</scope>
    <source>
        <strain evidence="1">P2</strain>
    </source>
</reference>
<keyword evidence="2" id="KW-1185">Reference proteome</keyword>
<gene>
    <name evidence="1" type="ORF">BDM02DRAFT_2034051</name>
</gene>
<name>A0ACB6ZHD7_THEGA</name>
<evidence type="ECO:0000313" key="1">
    <source>
        <dbReference type="EMBL" id="KAF9648858.1"/>
    </source>
</evidence>
<proteinExistence type="predicted"/>
<protein>
    <submittedName>
        <fullName evidence="1">Uncharacterized protein</fullName>
    </submittedName>
</protein>
<comment type="caution">
    <text evidence="1">The sequence shown here is derived from an EMBL/GenBank/DDBJ whole genome shotgun (WGS) entry which is preliminary data.</text>
</comment>